<evidence type="ECO:0000259" key="1">
    <source>
        <dbReference type="Pfam" id="PF05305"/>
    </source>
</evidence>
<evidence type="ECO:0000313" key="2">
    <source>
        <dbReference type="EMBL" id="PEG55023.1"/>
    </source>
</evidence>
<dbReference type="InterPro" id="IPR007969">
    <property type="entry name" value="DUF732"/>
</dbReference>
<gene>
    <name evidence="2" type="ORF">CRI78_07345</name>
</gene>
<protein>
    <recommendedName>
        <fullName evidence="1">DUF732 domain-containing protein</fullName>
    </recommendedName>
</protein>
<dbReference type="Proteomes" id="UP000220340">
    <property type="component" value="Unassembled WGS sequence"/>
</dbReference>
<reference evidence="2 3" key="1">
    <citation type="submission" date="2017-10" db="EMBL/GenBank/DDBJ databases">
        <title>The new phylogeny of genus Mycobacterium.</title>
        <authorList>
            <person name="Tortoli E."/>
            <person name="Trovato A."/>
            <person name="Cirillo D.M."/>
        </authorList>
    </citation>
    <scope>NUCLEOTIDE SEQUENCE [LARGE SCALE GENOMIC DNA]</scope>
    <source>
        <strain evidence="2 3">IP141170001</strain>
    </source>
</reference>
<dbReference type="Pfam" id="PF05305">
    <property type="entry name" value="DUF732"/>
    <property type="match status" value="1"/>
</dbReference>
<comment type="caution">
    <text evidence="2">The sequence shown here is derived from an EMBL/GenBank/DDBJ whole genome shotgun (WGS) entry which is preliminary data.</text>
</comment>
<proteinExistence type="predicted"/>
<organism evidence="2 3">
    <name type="scientific">Mycolicibacterium diernhoferi</name>
    <dbReference type="NCBI Taxonomy" id="1801"/>
    <lineage>
        <taxon>Bacteria</taxon>
        <taxon>Bacillati</taxon>
        <taxon>Actinomycetota</taxon>
        <taxon>Actinomycetes</taxon>
        <taxon>Mycobacteriales</taxon>
        <taxon>Mycobacteriaceae</taxon>
        <taxon>Mycolicibacterium</taxon>
    </lineage>
</organism>
<keyword evidence="3" id="KW-1185">Reference proteome</keyword>
<accession>A0A2A7NXI8</accession>
<dbReference type="OrthoDB" id="4729208at2"/>
<name>A0A2A7NXI8_9MYCO</name>
<dbReference type="AlphaFoldDB" id="A0A2A7NXI8"/>
<feature type="domain" description="DUF732" evidence="1">
    <location>
        <begin position="17"/>
        <end position="86"/>
    </location>
</feature>
<dbReference type="EMBL" id="PDCR01000008">
    <property type="protein sequence ID" value="PEG55023.1"/>
    <property type="molecule type" value="Genomic_DNA"/>
</dbReference>
<sequence>MVGAGVVAAPPAHADAVAYLVNVTVRPGYDFANADAALAYGNRLCDKLAQGVGYSDLMAEVKTDFHTTDEFHASYLITQAAGELCPAQIGPLRDSAAGYRPTP</sequence>
<evidence type="ECO:0000313" key="3">
    <source>
        <dbReference type="Proteomes" id="UP000220340"/>
    </source>
</evidence>